<evidence type="ECO:0000313" key="2">
    <source>
        <dbReference type="Proteomes" id="UP000823928"/>
    </source>
</evidence>
<gene>
    <name evidence="1" type="ORF">IAC10_00760</name>
</gene>
<name>A0A9D1JM54_9BACT</name>
<dbReference type="EMBL" id="DVIU01000017">
    <property type="protein sequence ID" value="HIS35149.1"/>
    <property type="molecule type" value="Genomic_DNA"/>
</dbReference>
<accession>A0A9D1JM54</accession>
<protein>
    <submittedName>
        <fullName evidence="1">Uncharacterized protein</fullName>
    </submittedName>
</protein>
<dbReference type="Proteomes" id="UP000823928">
    <property type="component" value="Unassembled WGS sequence"/>
</dbReference>
<organism evidence="1 2">
    <name type="scientific">Candidatus Scatousia excrementigallinarum</name>
    <dbReference type="NCBI Taxonomy" id="2840935"/>
    <lineage>
        <taxon>Bacteria</taxon>
        <taxon>Candidatus Scatousia</taxon>
    </lineage>
</organism>
<reference evidence="1" key="2">
    <citation type="journal article" date="2021" name="PeerJ">
        <title>Extensive microbial diversity within the chicken gut microbiome revealed by metagenomics and culture.</title>
        <authorList>
            <person name="Gilroy R."/>
            <person name="Ravi A."/>
            <person name="Getino M."/>
            <person name="Pursley I."/>
            <person name="Horton D.L."/>
            <person name="Alikhan N.F."/>
            <person name="Baker D."/>
            <person name="Gharbi K."/>
            <person name="Hall N."/>
            <person name="Watson M."/>
            <person name="Adriaenssens E.M."/>
            <person name="Foster-Nyarko E."/>
            <person name="Jarju S."/>
            <person name="Secka A."/>
            <person name="Antonio M."/>
            <person name="Oren A."/>
            <person name="Chaudhuri R.R."/>
            <person name="La Ragione R."/>
            <person name="Hildebrand F."/>
            <person name="Pallen M.J."/>
        </authorList>
    </citation>
    <scope>NUCLEOTIDE SEQUENCE</scope>
    <source>
        <strain evidence="1">6276</strain>
    </source>
</reference>
<sequence>MTQKEKAIELLKQLDIYKPYIEGFRKKNYVCFFERYGGYWAYQNEELAAKINEIERKYGCLVYAATHDFCSIGEMYSLLIITKYPKEWDGLVETDGNVHTCFAYVWNKGDDWCSEFGSITVKSWGGGISRVY</sequence>
<comment type="caution">
    <text evidence="1">The sequence shown here is derived from an EMBL/GenBank/DDBJ whole genome shotgun (WGS) entry which is preliminary data.</text>
</comment>
<reference evidence="1" key="1">
    <citation type="submission" date="2020-10" db="EMBL/GenBank/DDBJ databases">
        <authorList>
            <person name="Gilroy R."/>
        </authorList>
    </citation>
    <scope>NUCLEOTIDE SEQUENCE</scope>
    <source>
        <strain evidence="1">6276</strain>
    </source>
</reference>
<dbReference type="AlphaFoldDB" id="A0A9D1JM54"/>
<evidence type="ECO:0000313" key="1">
    <source>
        <dbReference type="EMBL" id="HIS35149.1"/>
    </source>
</evidence>
<proteinExistence type="predicted"/>